<dbReference type="PANTHER" id="PTHR43334">
    <property type="entry name" value="ACETATE--COA LIGASE [ADP-FORMING]"/>
    <property type="match status" value="1"/>
</dbReference>
<evidence type="ECO:0000259" key="5">
    <source>
        <dbReference type="PROSITE" id="PS50975"/>
    </source>
</evidence>
<dbReference type="Pfam" id="PF13607">
    <property type="entry name" value="Succ_CoA_lig"/>
    <property type="match status" value="1"/>
</dbReference>
<dbReference type="Gene3D" id="3.40.630.30">
    <property type="match status" value="1"/>
</dbReference>
<dbReference type="InterPro" id="IPR032875">
    <property type="entry name" value="Succ_CoA_lig_flav_dom"/>
</dbReference>
<keyword evidence="3 4" id="KW-0067">ATP-binding</keyword>
<dbReference type="SUPFAM" id="SSF52210">
    <property type="entry name" value="Succinyl-CoA synthetase domains"/>
    <property type="match status" value="2"/>
</dbReference>
<dbReference type="SUPFAM" id="SSF51735">
    <property type="entry name" value="NAD(P)-binding Rossmann-fold domains"/>
    <property type="match status" value="1"/>
</dbReference>
<dbReference type="PANTHER" id="PTHR43334:SF1">
    <property type="entry name" value="3-HYDROXYPROPIONATE--COA LIGASE [ADP-FORMING]"/>
    <property type="match status" value="1"/>
</dbReference>
<comment type="caution">
    <text evidence="7">The sequence shown here is derived from an EMBL/GenBank/DDBJ whole genome shotgun (WGS) entry which is preliminary data.</text>
</comment>
<evidence type="ECO:0000313" key="7">
    <source>
        <dbReference type="EMBL" id="MDR7377491.1"/>
    </source>
</evidence>
<keyword evidence="2 4" id="KW-0547">Nucleotide-binding</keyword>
<sequence>MSVRHLEALFQPTSVALIGASESPGSLGSVVLHNLQQGGFQGPLWLVNRRHSQVAGQPAWRDVAALPQVPDLAVICTPAHTVPGLIAELGRKGTRAAIVMTAGLKQANPDGPGTLEQAMLDAARPTLLRVLGPNCIGALVPDVGLNASFAPGNAMPGQLAFVTQSGALATAMLDWAQARGIGFSHFISLGDSADVDFGDVLDYLASDGATRAILVYMESVKAARKFMSAARAASRNKPVIVVKAGRGADGARAAASHTGALAGADVVFDAAFRRAGMLRVDTLEALFDAAETLAHARPLVGERLAILTNGGGLGVLAADALDLQGGQLAALSPATLAALNACLPSTWSHGNPVDIVGDAPLQRYLDGLRVLLAAPEVDAVLFMHAPTALVPAADIAAGCLPLLAQASKPVLTCWLGGAAVAAARSATTQAGLPCYDTPERAVAAWLQLVLHARNQAALRELPASTAPAFLPLRAQAQAVVAQAAQAGQEWLDPTQVHSLLQMYGIPTQRSALVHSVDEALACAADIGYPVALKIVSPQIVHKSDIGGVALGLASADDLRQAVQAMLERVARLRPQAEVTGFTVQTMVARPQAHELIVGISTDPVFGPVLLFGQGGTAVELSQNHAVALPPLNTALARDLVQRSGLARLLAGYRERPAVPEAALLETLRQVAQLACDLPQLAELDINPLLADAQGVLALDVRIRLHGPGRGQPVAPAIRPYPQELEQTVALAGSTLLLRPIQPEDGERLQAFYAQASSADMRLRFFLTRREVPHSELARYSQIDYDREMTFIALSPGDPANQAMVAEVRVVCDPDNQRAEFALQVASAWQCKGLGRLLLDKMLGYLRARGTREVVGQCLVQNLAMAGLARKAGFSVLPGPSPDTLALHQLLG</sequence>
<keyword evidence="8" id="KW-1185">Reference proteome</keyword>
<dbReference type="SUPFAM" id="SSF55729">
    <property type="entry name" value="Acyl-CoA N-acyltransferases (Nat)"/>
    <property type="match status" value="1"/>
</dbReference>
<dbReference type="InterPro" id="IPR000182">
    <property type="entry name" value="GNAT_dom"/>
</dbReference>
<dbReference type="InterPro" id="IPR036291">
    <property type="entry name" value="NAD(P)-bd_dom_sf"/>
</dbReference>
<dbReference type="PROSITE" id="PS51186">
    <property type="entry name" value="GNAT"/>
    <property type="match status" value="1"/>
</dbReference>
<dbReference type="InterPro" id="IPR016102">
    <property type="entry name" value="Succinyl-CoA_synth-like"/>
</dbReference>
<dbReference type="RefSeq" id="WP_310373148.1">
    <property type="nucleotide sequence ID" value="NZ_JAVDXT010000002.1"/>
</dbReference>
<dbReference type="InterPro" id="IPR011761">
    <property type="entry name" value="ATP-grasp"/>
</dbReference>
<dbReference type="InterPro" id="IPR043938">
    <property type="entry name" value="Ligase_CoA_dom"/>
</dbReference>
<dbReference type="SUPFAM" id="SSF56059">
    <property type="entry name" value="Glutathione synthetase ATP-binding domain-like"/>
    <property type="match status" value="1"/>
</dbReference>
<dbReference type="InterPro" id="IPR003781">
    <property type="entry name" value="CoA-bd"/>
</dbReference>
<accession>A0ABU2C864</accession>
<dbReference type="Gene3D" id="3.40.50.720">
    <property type="entry name" value="NAD(P)-binding Rossmann-like Domain"/>
    <property type="match status" value="1"/>
</dbReference>
<dbReference type="SMART" id="SM00881">
    <property type="entry name" value="CoA_binding"/>
    <property type="match status" value="1"/>
</dbReference>
<name>A0ABU2C864_9BURK</name>
<dbReference type="Gene3D" id="3.30.470.20">
    <property type="entry name" value="ATP-grasp fold, B domain"/>
    <property type="match status" value="1"/>
</dbReference>
<dbReference type="InterPro" id="IPR051538">
    <property type="entry name" value="Acyl-CoA_Synth/Transferase"/>
</dbReference>
<gene>
    <name evidence="7" type="ORF">J2X19_002170</name>
</gene>
<keyword evidence="1" id="KW-0436">Ligase</keyword>
<reference evidence="7 8" key="1">
    <citation type="submission" date="2023-07" db="EMBL/GenBank/DDBJ databases">
        <title>Sorghum-associated microbial communities from plants grown in Nebraska, USA.</title>
        <authorList>
            <person name="Schachtman D."/>
        </authorList>
    </citation>
    <scope>NUCLEOTIDE SEQUENCE [LARGE SCALE GENOMIC DNA]</scope>
    <source>
        <strain evidence="7 8">BE313</strain>
    </source>
</reference>
<evidence type="ECO:0000313" key="8">
    <source>
        <dbReference type="Proteomes" id="UP001180487"/>
    </source>
</evidence>
<organism evidence="7 8">
    <name type="scientific">Rhodoferax ferrireducens</name>
    <dbReference type="NCBI Taxonomy" id="192843"/>
    <lineage>
        <taxon>Bacteria</taxon>
        <taxon>Pseudomonadati</taxon>
        <taxon>Pseudomonadota</taxon>
        <taxon>Betaproteobacteria</taxon>
        <taxon>Burkholderiales</taxon>
        <taxon>Comamonadaceae</taxon>
        <taxon>Rhodoferax</taxon>
    </lineage>
</organism>
<protein>
    <submittedName>
        <fullName evidence="7">Acetyltransferase</fullName>
    </submittedName>
</protein>
<dbReference type="Proteomes" id="UP001180487">
    <property type="component" value="Unassembled WGS sequence"/>
</dbReference>
<dbReference type="PROSITE" id="PS50975">
    <property type="entry name" value="ATP_GRASP"/>
    <property type="match status" value="1"/>
</dbReference>
<dbReference type="Pfam" id="PF13549">
    <property type="entry name" value="ATP-grasp_5"/>
    <property type="match status" value="1"/>
</dbReference>
<proteinExistence type="predicted"/>
<dbReference type="InterPro" id="IPR013815">
    <property type="entry name" value="ATP_grasp_subdomain_1"/>
</dbReference>
<evidence type="ECO:0000259" key="6">
    <source>
        <dbReference type="PROSITE" id="PS51186"/>
    </source>
</evidence>
<dbReference type="Pfam" id="PF13302">
    <property type="entry name" value="Acetyltransf_3"/>
    <property type="match status" value="1"/>
</dbReference>
<dbReference type="Pfam" id="PF19045">
    <property type="entry name" value="Ligase_CoA_2"/>
    <property type="match status" value="1"/>
</dbReference>
<dbReference type="Pfam" id="PF13380">
    <property type="entry name" value="CoA_binding_2"/>
    <property type="match status" value="1"/>
</dbReference>
<evidence type="ECO:0000256" key="1">
    <source>
        <dbReference type="ARBA" id="ARBA00022598"/>
    </source>
</evidence>
<dbReference type="Gene3D" id="3.30.1490.20">
    <property type="entry name" value="ATP-grasp fold, A domain"/>
    <property type="match status" value="1"/>
</dbReference>
<dbReference type="Gene3D" id="3.40.50.261">
    <property type="entry name" value="Succinyl-CoA synthetase domains"/>
    <property type="match status" value="2"/>
</dbReference>
<evidence type="ECO:0000256" key="2">
    <source>
        <dbReference type="ARBA" id="ARBA00022741"/>
    </source>
</evidence>
<feature type="domain" description="N-acetyltransferase" evidence="6">
    <location>
        <begin position="735"/>
        <end position="891"/>
    </location>
</feature>
<feature type="domain" description="ATP-grasp" evidence="5">
    <location>
        <begin position="497"/>
        <end position="533"/>
    </location>
</feature>
<dbReference type="InterPro" id="IPR016181">
    <property type="entry name" value="Acyl_CoA_acyltransferase"/>
</dbReference>
<evidence type="ECO:0000256" key="4">
    <source>
        <dbReference type="PROSITE-ProRule" id="PRU00409"/>
    </source>
</evidence>
<evidence type="ECO:0000256" key="3">
    <source>
        <dbReference type="ARBA" id="ARBA00022840"/>
    </source>
</evidence>
<dbReference type="EMBL" id="JAVDXT010000002">
    <property type="protein sequence ID" value="MDR7377491.1"/>
    <property type="molecule type" value="Genomic_DNA"/>
</dbReference>